<dbReference type="Gene3D" id="3.40.50.450">
    <property type="match status" value="1"/>
</dbReference>
<protein>
    <recommendedName>
        <fullName evidence="2">Cytokinin riboside 5'-monophosphate phosphoribohydrolase</fullName>
        <ecNumber evidence="2">3.2.2.n1</ecNumber>
    </recommendedName>
</protein>
<reference evidence="3 4" key="1">
    <citation type="submission" date="2016-12" db="EMBL/GenBank/DDBJ databases">
        <authorList>
            <person name="Song W.-J."/>
            <person name="Kurnit D.M."/>
        </authorList>
    </citation>
    <scope>NUCLEOTIDE SEQUENCE [LARGE SCALE GENOMIC DNA]</scope>
    <source>
        <strain evidence="3 4">DSM 18488</strain>
    </source>
</reference>
<dbReference type="FunFam" id="3.40.50.450:FF:000011">
    <property type="entry name" value="TIGR00730 family Rossman fold protein"/>
    <property type="match status" value="1"/>
</dbReference>
<dbReference type="AlphaFoldDB" id="A0A1M7YGB7"/>
<proteinExistence type="inferred from homology"/>
<dbReference type="EMBL" id="FRFE01000027">
    <property type="protein sequence ID" value="SHO51685.1"/>
    <property type="molecule type" value="Genomic_DNA"/>
</dbReference>
<gene>
    <name evidence="3" type="ORF">SAMN02745220_04157</name>
</gene>
<name>A0A1M7YGB7_9BACT</name>
<dbReference type="EC" id="3.2.2.n1" evidence="2"/>
<keyword evidence="2" id="KW-0378">Hydrolase</keyword>
<dbReference type="Pfam" id="PF03641">
    <property type="entry name" value="Lysine_decarbox"/>
    <property type="match status" value="1"/>
</dbReference>
<organism evidence="3 4">
    <name type="scientific">Desulfopila aestuarii DSM 18488</name>
    <dbReference type="NCBI Taxonomy" id="1121416"/>
    <lineage>
        <taxon>Bacteria</taxon>
        <taxon>Pseudomonadati</taxon>
        <taxon>Thermodesulfobacteriota</taxon>
        <taxon>Desulfobulbia</taxon>
        <taxon>Desulfobulbales</taxon>
        <taxon>Desulfocapsaceae</taxon>
        <taxon>Desulfopila</taxon>
    </lineage>
</organism>
<accession>A0A1M7YGB7</accession>
<dbReference type="InterPro" id="IPR031100">
    <property type="entry name" value="LOG_fam"/>
</dbReference>
<sequence>MALNERRRIRREPKYVLDNTVVGDSWRMFRIMAEFVDGFDAMSAVDIPAVTIYGSARTPVEHEYYQLAEKIAGELARAGMAVITGGGPGIMEAANKGAAEAGGVSIGLNISLPHEQTPNPYSNFPLHFKYFFVRKVMFMKYSMAFICMPGGFGSLDELFEALTLIQTQRIKPFPIVLVGSDFWSGLVDWIRDKLLSSGNISPEDISLLQVLDDADEVVDYIRKSVVI</sequence>
<evidence type="ECO:0000313" key="3">
    <source>
        <dbReference type="EMBL" id="SHO51685.1"/>
    </source>
</evidence>
<comment type="similarity">
    <text evidence="2">Belongs to the LOG family.</text>
</comment>
<dbReference type="SUPFAM" id="SSF102405">
    <property type="entry name" value="MCP/YpsA-like"/>
    <property type="match status" value="1"/>
</dbReference>
<dbReference type="InterPro" id="IPR005269">
    <property type="entry name" value="LOG"/>
</dbReference>
<dbReference type="RefSeq" id="WP_073615577.1">
    <property type="nucleotide sequence ID" value="NZ_FRFE01000027.1"/>
</dbReference>
<dbReference type="Proteomes" id="UP000184603">
    <property type="component" value="Unassembled WGS sequence"/>
</dbReference>
<keyword evidence="4" id="KW-1185">Reference proteome</keyword>
<dbReference type="STRING" id="1121416.SAMN02745220_04157"/>
<dbReference type="InterPro" id="IPR052341">
    <property type="entry name" value="LOG_family_nucleotidases"/>
</dbReference>
<dbReference type="GO" id="GO:0008714">
    <property type="term" value="F:AMP nucleosidase activity"/>
    <property type="evidence" value="ECO:0007669"/>
    <property type="project" value="UniProtKB-EC"/>
</dbReference>
<dbReference type="OrthoDB" id="9801098at2"/>
<evidence type="ECO:0000256" key="2">
    <source>
        <dbReference type="RuleBase" id="RU363015"/>
    </source>
</evidence>
<dbReference type="GO" id="GO:0005829">
    <property type="term" value="C:cytosol"/>
    <property type="evidence" value="ECO:0007669"/>
    <property type="project" value="TreeGrafter"/>
</dbReference>
<dbReference type="GO" id="GO:0009691">
    <property type="term" value="P:cytokinin biosynthetic process"/>
    <property type="evidence" value="ECO:0007669"/>
    <property type="project" value="UniProtKB-UniRule"/>
</dbReference>
<comment type="catalytic activity">
    <reaction evidence="1">
        <text>AMP + H2O = D-ribose 5-phosphate + adenine</text>
        <dbReference type="Rhea" id="RHEA:20129"/>
        <dbReference type="ChEBI" id="CHEBI:15377"/>
        <dbReference type="ChEBI" id="CHEBI:16708"/>
        <dbReference type="ChEBI" id="CHEBI:78346"/>
        <dbReference type="ChEBI" id="CHEBI:456215"/>
        <dbReference type="EC" id="3.2.2.4"/>
    </reaction>
</comment>
<evidence type="ECO:0000313" key="4">
    <source>
        <dbReference type="Proteomes" id="UP000184603"/>
    </source>
</evidence>
<dbReference type="PANTHER" id="PTHR43393:SF2">
    <property type="entry name" value="CYTOKININ RIBOSIDE 5'-MONOPHOSPHATE PHOSPHORIBOHYDROLASE"/>
    <property type="match status" value="1"/>
</dbReference>
<evidence type="ECO:0000256" key="1">
    <source>
        <dbReference type="ARBA" id="ARBA00000274"/>
    </source>
</evidence>
<dbReference type="PANTHER" id="PTHR43393">
    <property type="entry name" value="CYTOKININ RIBOSIDE 5'-MONOPHOSPHATE PHOSPHORIBOHYDROLASE"/>
    <property type="match status" value="1"/>
</dbReference>
<keyword evidence="2" id="KW-0203">Cytokinin biosynthesis</keyword>
<dbReference type="NCBIfam" id="TIGR00730">
    <property type="entry name" value="Rossman fold protein, TIGR00730 family"/>
    <property type="match status" value="1"/>
</dbReference>